<evidence type="ECO:0000313" key="3">
    <source>
        <dbReference type="Proteomes" id="UP001159363"/>
    </source>
</evidence>
<organism evidence="2 3">
    <name type="scientific">Dryococelus australis</name>
    <dbReference type="NCBI Taxonomy" id="614101"/>
    <lineage>
        <taxon>Eukaryota</taxon>
        <taxon>Metazoa</taxon>
        <taxon>Ecdysozoa</taxon>
        <taxon>Arthropoda</taxon>
        <taxon>Hexapoda</taxon>
        <taxon>Insecta</taxon>
        <taxon>Pterygota</taxon>
        <taxon>Neoptera</taxon>
        <taxon>Polyneoptera</taxon>
        <taxon>Phasmatodea</taxon>
        <taxon>Verophasmatodea</taxon>
        <taxon>Anareolatae</taxon>
        <taxon>Phasmatidae</taxon>
        <taxon>Eurycanthinae</taxon>
        <taxon>Dryococelus</taxon>
    </lineage>
</organism>
<dbReference type="EMBL" id="JARBHB010000002">
    <property type="protein sequence ID" value="KAJ8893262.1"/>
    <property type="molecule type" value="Genomic_DNA"/>
</dbReference>
<protein>
    <recommendedName>
        <fullName evidence="1">Transposable element P transposase-like RNase H domain-containing protein</fullName>
    </recommendedName>
</protein>
<gene>
    <name evidence="2" type="ORF">PR048_005853</name>
</gene>
<feature type="domain" description="Transposable element P transposase-like RNase H" evidence="1">
    <location>
        <begin position="59"/>
        <end position="128"/>
    </location>
</feature>
<name>A0ABQ9I9C6_9NEOP</name>
<sequence length="258" mass="28921">MQRKEKKFTALEHTLFHFEEKWLIRSEKWIRLKPGAVPTLFPGLPDYYQQNHTEVVFFCEPGFTAEALQTLKVKSDDARAQGKVIIAALMVEDISIKKQIEYDRKNVVGYVNMGTEITDKTISEASNAYRAELLKKCLVELNDVGVRVISCTFDGTSNTLTMAVKLGAVLVNAKSVYDITPLFYHPVTRCENNNKPTARQFKAAFKKLLCRTQEGSSSTGNVVPSSNISILHIFSASVEDNIEKPNANNGSEEFCLFA</sequence>
<evidence type="ECO:0000313" key="2">
    <source>
        <dbReference type="EMBL" id="KAJ8893262.1"/>
    </source>
</evidence>
<dbReference type="InterPro" id="IPR048365">
    <property type="entry name" value="TNP-like_RNaseH_N"/>
</dbReference>
<evidence type="ECO:0000259" key="1">
    <source>
        <dbReference type="Pfam" id="PF21787"/>
    </source>
</evidence>
<dbReference type="Proteomes" id="UP001159363">
    <property type="component" value="Chromosome 2"/>
</dbReference>
<comment type="caution">
    <text evidence="2">The sequence shown here is derived from an EMBL/GenBank/DDBJ whole genome shotgun (WGS) entry which is preliminary data.</text>
</comment>
<dbReference type="Pfam" id="PF21787">
    <property type="entry name" value="TNP-like_RNaseH_N"/>
    <property type="match status" value="1"/>
</dbReference>
<reference evidence="2 3" key="1">
    <citation type="submission" date="2023-02" db="EMBL/GenBank/DDBJ databases">
        <title>LHISI_Scaffold_Assembly.</title>
        <authorList>
            <person name="Stuart O.P."/>
            <person name="Cleave R."/>
            <person name="Magrath M.J.L."/>
            <person name="Mikheyev A.S."/>
        </authorList>
    </citation>
    <scope>NUCLEOTIDE SEQUENCE [LARGE SCALE GENOMIC DNA]</scope>
    <source>
        <strain evidence="2">Daus_M_001</strain>
        <tissue evidence="2">Leg muscle</tissue>
    </source>
</reference>
<keyword evidence="3" id="KW-1185">Reference proteome</keyword>
<accession>A0ABQ9I9C6</accession>
<proteinExistence type="predicted"/>